<accession>A0ABQ2PN81</accession>
<dbReference type="SUPFAM" id="SSF56349">
    <property type="entry name" value="DNA breaking-rejoining enzymes"/>
    <property type="match status" value="1"/>
</dbReference>
<evidence type="ECO:0000256" key="1">
    <source>
        <dbReference type="ARBA" id="ARBA00023172"/>
    </source>
</evidence>
<reference evidence="3" key="1">
    <citation type="journal article" date="2019" name="Int. J. Syst. Evol. Microbiol.">
        <title>The Global Catalogue of Microorganisms (GCM) 10K type strain sequencing project: providing services to taxonomists for standard genome sequencing and annotation.</title>
        <authorList>
            <consortium name="The Broad Institute Genomics Platform"/>
            <consortium name="The Broad Institute Genome Sequencing Center for Infectious Disease"/>
            <person name="Wu L."/>
            <person name="Ma J."/>
        </authorList>
    </citation>
    <scope>NUCLEOTIDE SEQUENCE [LARGE SCALE GENOMIC DNA]</scope>
    <source>
        <strain evidence="3">CGMCC 1.8860</strain>
    </source>
</reference>
<proteinExistence type="predicted"/>
<evidence type="ECO:0008006" key="4">
    <source>
        <dbReference type="Google" id="ProtNLM"/>
    </source>
</evidence>
<keyword evidence="1" id="KW-0233">DNA recombination</keyword>
<name>A0ABQ2PN81_9NEIS</name>
<evidence type="ECO:0000313" key="2">
    <source>
        <dbReference type="EMBL" id="GGP26763.1"/>
    </source>
</evidence>
<evidence type="ECO:0000313" key="3">
    <source>
        <dbReference type="Proteomes" id="UP000621859"/>
    </source>
</evidence>
<keyword evidence="3" id="KW-1185">Reference proteome</keyword>
<dbReference type="EMBL" id="BMLY01000004">
    <property type="protein sequence ID" value="GGP26763.1"/>
    <property type="molecule type" value="Genomic_DNA"/>
</dbReference>
<dbReference type="Proteomes" id="UP000621859">
    <property type="component" value="Unassembled WGS sequence"/>
</dbReference>
<comment type="caution">
    <text evidence="2">The sequence shown here is derived from an EMBL/GenBank/DDBJ whole genome shotgun (WGS) entry which is preliminary data.</text>
</comment>
<dbReference type="InterPro" id="IPR013762">
    <property type="entry name" value="Integrase-like_cat_sf"/>
</dbReference>
<dbReference type="InterPro" id="IPR011010">
    <property type="entry name" value="DNA_brk_join_enz"/>
</dbReference>
<gene>
    <name evidence="2" type="ORF">GCM10010971_25820</name>
</gene>
<organism evidence="2 3">
    <name type="scientific">Silvimonas amylolytica</name>
    <dbReference type="NCBI Taxonomy" id="449663"/>
    <lineage>
        <taxon>Bacteria</taxon>
        <taxon>Pseudomonadati</taxon>
        <taxon>Pseudomonadota</taxon>
        <taxon>Betaproteobacteria</taxon>
        <taxon>Neisseriales</taxon>
        <taxon>Chitinibacteraceae</taxon>
        <taxon>Silvimonas</taxon>
    </lineage>
</organism>
<dbReference type="Gene3D" id="1.10.443.10">
    <property type="entry name" value="Intergrase catalytic core"/>
    <property type="match status" value="1"/>
</dbReference>
<sequence>MRREQFTDRLITETIGAMLFAYAAQVRLRFEKIKNFVGAASDAPLFPQRKKNRSYRHAFQYHTSPREIGNRISSIFEDLKVISERTGEPIEITSKRLRHTVATVAAREGHGELIIAELLDHSDTQNVGIYVKATPEIIERIDKAIALRMAPLARAFAGTFIEDQSDAVFNNDHAYRIADPRFDTKLKPMGNCGRHGACGFLAPIACYTCPSFQAWVEGPHEEVLSYLLAERERLLKKTDTRIATINDRTILAVAEVVKHVRETKEGPTDDL</sequence>
<protein>
    <recommendedName>
        <fullName evidence="4">Phage integrase family protein</fullName>
    </recommendedName>
</protein>